<dbReference type="Gene3D" id="3.30.160.570">
    <property type="entry name" value="Ncd80 complex, Spc24 subunit"/>
    <property type="match status" value="1"/>
</dbReference>
<name>A0A058Z425_FONAL</name>
<keyword evidence="1" id="KW-0137">Centromere</keyword>
<keyword evidence="5" id="KW-1185">Reference proteome</keyword>
<evidence type="ECO:0000313" key="5">
    <source>
        <dbReference type="Proteomes" id="UP000030693"/>
    </source>
</evidence>
<gene>
    <name evidence="4" type="ORF">H696_04405</name>
</gene>
<feature type="region of interest" description="Disordered" evidence="3">
    <location>
        <begin position="155"/>
        <end position="189"/>
    </location>
</feature>
<dbReference type="GO" id="GO:0051301">
    <property type="term" value="P:cell division"/>
    <property type="evidence" value="ECO:0007669"/>
    <property type="project" value="UniProtKB-UniRule"/>
</dbReference>
<accession>A0A058Z425</accession>
<evidence type="ECO:0000256" key="1">
    <source>
        <dbReference type="RuleBase" id="RU368011"/>
    </source>
</evidence>
<dbReference type="Proteomes" id="UP000030693">
    <property type="component" value="Unassembled WGS sequence"/>
</dbReference>
<dbReference type="Pfam" id="PF08286">
    <property type="entry name" value="Spc24"/>
    <property type="match status" value="1"/>
</dbReference>
<evidence type="ECO:0000256" key="3">
    <source>
        <dbReference type="SAM" id="MobiDB-lite"/>
    </source>
</evidence>
<dbReference type="GO" id="GO:0000776">
    <property type="term" value="C:kinetochore"/>
    <property type="evidence" value="ECO:0007669"/>
    <property type="project" value="UniProtKB-KW"/>
</dbReference>
<sequence>MEDYTSYANVLKEAVAVISEASLERELAAQVHSKLAGQARARAALEANLRGHVDEANRRIELLAQEVDQRRDEAEKTRQDAESRLETLTRQIEETEQLCQASEDRIRDLTAELARVRAEKRAAMSASRDSDPRLRYSLMLYESILDIRWDSVPDGDDVLSDDDEDPGLGPGSGPESELSLRRRNRAGKARTSVLSGHISLKGRVRPFSVDTAQQSAHFVTNYLWDLAG</sequence>
<comment type="subunit">
    <text evidence="1">Component of the NDC80 complex.</text>
</comment>
<dbReference type="OrthoDB" id="6432863at2759"/>
<evidence type="ECO:0000313" key="4">
    <source>
        <dbReference type="EMBL" id="KCV68985.1"/>
    </source>
</evidence>
<feature type="coiled-coil region" evidence="2">
    <location>
        <begin position="46"/>
        <end position="126"/>
    </location>
</feature>
<dbReference type="GO" id="GO:0005634">
    <property type="term" value="C:nucleus"/>
    <property type="evidence" value="ECO:0007669"/>
    <property type="project" value="UniProtKB-SubCell"/>
</dbReference>
<dbReference type="EMBL" id="KB932207">
    <property type="protein sequence ID" value="KCV68985.1"/>
    <property type="molecule type" value="Genomic_DNA"/>
</dbReference>
<comment type="similarity">
    <text evidence="1">Belongs to the SPC24 family.</text>
</comment>
<keyword evidence="1" id="KW-0158">Chromosome</keyword>
<dbReference type="GeneID" id="20529130"/>
<dbReference type="RefSeq" id="XP_009496556.1">
    <property type="nucleotide sequence ID" value="XM_009498281.1"/>
</dbReference>
<keyword evidence="1" id="KW-0131">Cell cycle</keyword>
<keyword evidence="1" id="KW-0498">Mitosis</keyword>
<feature type="compositionally biased region" description="Acidic residues" evidence="3">
    <location>
        <begin position="155"/>
        <end position="166"/>
    </location>
</feature>
<keyword evidence="1" id="KW-0995">Kinetochore</keyword>
<organism evidence="4">
    <name type="scientific">Fonticula alba</name>
    <name type="common">Slime mold</name>
    <dbReference type="NCBI Taxonomy" id="691883"/>
    <lineage>
        <taxon>Eukaryota</taxon>
        <taxon>Rotosphaerida</taxon>
        <taxon>Fonticulaceae</taxon>
        <taxon>Fonticula</taxon>
    </lineage>
</organism>
<keyword evidence="1" id="KW-0539">Nucleus</keyword>
<protein>
    <recommendedName>
        <fullName evidence="1">Kinetochore protein Spc24</fullName>
    </recommendedName>
</protein>
<keyword evidence="2" id="KW-0175">Coiled coil</keyword>
<dbReference type="AlphaFoldDB" id="A0A058Z425"/>
<comment type="function">
    <text evidence="1">Acts as a component of the essential kinetochore-associated NDC80 complex, which is required for chromosome segregation and spindle checkpoint activity.</text>
</comment>
<keyword evidence="1" id="KW-0132">Cell division</keyword>
<reference evidence="4" key="1">
    <citation type="submission" date="2013-04" db="EMBL/GenBank/DDBJ databases">
        <title>The Genome Sequence of Fonticula alba ATCC 38817.</title>
        <authorList>
            <consortium name="The Broad Institute Genomics Platform"/>
            <person name="Russ C."/>
            <person name="Cuomo C."/>
            <person name="Burger G."/>
            <person name="Gray M.W."/>
            <person name="Holland P.W.H."/>
            <person name="King N."/>
            <person name="Lang F.B.F."/>
            <person name="Roger A.J."/>
            <person name="Ruiz-Trillo I."/>
            <person name="Brown M."/>
            <person name="Walker B."/>
            <person name="Young S."/>
            <person name="Zeng Q."/>
            <person name="Gargeya S."/>
            <person name="Fitzgerald M."/>
            <person name="Haas B."/>
            <person name="Abouelleil A."/>
            <person name="Allen A.W."/>
            <person name="Alvarado L."/>
            <person name="Arachchi H.M."/>
            <person name="Berlin A.M."/>
            <person name="Chapman S.B."/>
            <person name="Gainer-Dewar J."/>
            <person name="Goldberg J."/>
            <person name="Griggs A."/>
            <person name="Gujja S."/>
            <person name="Hansen M."/>
            <person name="Howarth C."/>
            <person name="Imamovic A."/>
            <person name="Ireland A."/>
            <person name="Larimer J."/>
            <person name="McCowan C."/>
            <person name="Murphy C."/>
            <person name="Pearson M."/>
            <person name="Poon T.W."/>
            <person name="Priest M."/>
            <person name="Roberts A."/>
            <person name="Saif S."/>
            <person name="Shea T."/>
            <person name="Sisk P."/>
            <person name="Sykes S."/>
            <person name="Wortman J."/>
            <person name="Nusbaum C."/>
            <person name="Birren B."/>
        </authorList>
    </citation>
    <scope>NUCLEOTIDE SEQUENCE [LARGE SCALE GENOMIC DNA]</scope>
    <source>
        <strain evidence="4">ATCC 38817</strain>
    </source>
</reference>
<dbReference type="InterPro" id="IPR013252">
    <property type="entry name" value="Ndc80_Spc24"/>
</dbReference>
<proteinExistence type="inferred from homology"/>
<evidence type="ECO:0000256" key="2">
    <source>
        <dbReference type="SAM" id="Coils"/>
    </source>
</evidence>
<comment type="subcellular location">
    <subcellularLocation>
        <location evidence="1">Nucleus</location>
    </subcellularLocation>
    <subcellularLocation>
        <location evidence="1">Chromosome</location>
        <location evidence="1">Centromere</location>
        <location evidence="1">Kinetochore</location>
    </subcellularLocation>
</comment>